<dbReference type="RefSeq" id="WP_307556205.1">
    <property type="nucleotide sequence ID" value="NZ_JAUSQU010000001.1"/>
</dbReference>
<evidence type="ECO:0000313" key="2">
    <source>
        <dbReference type="EMBL" id="MDP9842278.1"/>
    </source>
</evidence>
<proteinExistence type="predicted"/>
<dbReference type="EMBL" id="JAUSQU010000001">
    <property type="protein sequence ID" value="MDP9842278.1"/>
    <property type="molecule type" value="Genomic_DNA"/>
</dbReference>
<evidence type="ECO:0000313" key="3">
    <source>
        <dbReference type="Proteomes" id="UP001225356"/>
    </source>
</evidence>
<sequence length="56" mass="6302">MTGEPGGNSLQPKVKHWQTPKVRHWTNGDVVTPEIEALFDSMVATLRRVQDKLSKS</sequence>
<comment type="caution">
    <text evidence="2">The sequence shown here is derived from an EMBL/GenBank/DDBJ whole genome shotgun (WGS) entry which is preliminary data.</text>
</comment>
<keyword evidence="3" id="KW-1185">Reference proteome</keyword>
<feature type="region of interest" description="Disordered" evidence="1">
    <location>
        <begin position="1"/>
        <end position="20"/>
    </location>
</feature>
<name>A0ABT9Q6B5_9ACTN</name>
<reference evidence="2 3" key="1">
    <citation type="submission" date="2023-07" db="EMBL/GenBank/DDBJ databases">
        <title>Sequencing the genomes of 1000 actinobacteria strains.</title>
        <authorList>
            <person name="Klenk H.-P."/>
        </authorList>
    </citation>
    <scope>NUCLEOTIDE SEQUENCE [LARGE SCALE GENOMIC DNA]</scope>
    <source>
        <strain evidence="2 3">DSM 46740</strain>
    </source>
</reference>
<protein>
    <submittedName>
        <fullName evidence="2">Uncharacterized protein</fullName>
    </submittedName>
</protein>
<organism evidence="2 3">
    <name type="scientific">Streptosporangium lutulentum</name>
    <dbReference type="NCBI Taxonomy" id="1461250"/>
    <lineage>
        <taxon>Bacteria</taxon>
        <taxon>Bacillati</taxon>
        <taxon>Actinomycetota</taxon>
        <taxon>Actinomycetes</taxon>
        <taxon>Streptosporangiales</taxon>
        <taxon>Streptosporangiaceae</taxon>
        <taxon>Streptosporangium</taxon>
    </lineage>
</organism>
<dbReference type="Proteomes" id="UP001225356">
    <property type="component" value="Unassembled WGS sequence"/>
</dbReference>
<accession>A0ABT9Q6B5</accession>
<evidence type="ECO:0000256" key="1">
    <source>
        <dbReference type="SAM" id="MobiDB-lite"/>
    </source>
</evidence>
<gene>
    <name evidence="2" type="ORF">J2853_001489</name>
</gene>